<dbReference type="STRING" id="564608.C1N5G4"/>
<dbReference type="InterPro" id="IPR011989">
    <property type="entry name" value="ARM-like"/>
</dbReference>
<keyword evidence="1" id="KW-0282">Flagellum</keyword>
<keyword evidence="2" id="KW-1185">Reference proteome</keyword>
<dbReference type="KEGG" id="mpp:MICPUCDRAFT_52908"/>
<accession>C1N5G4</accession>
<evidence type="ECO:0000313" key="1">
    <source>
        <dbReference type="EMBL" id="EEH52290.1"/>
    </source>
</evidence>
<gene>
    <name evidence="1" type="primary">RSP2</name>
    <name evidence="1" type="ORF">MICPUCDRAFT_52908</name>
</gene>
<reference evidence="1 2" key="1">
    <citation type="journal article" date="2009" name="Science">
        <title>Green evolution and dynamic adaptations revealed by genomes of the marine picoeukaryotes Micromonas.</title>
        <authorList>
            <person name="Worden A.Z."/>
            <person name="Lee J.H."/>
            <person name="Mock T."/>
            <person name="Rouze P."/>
            <person name="Simmons M.P."/>
            <person name="Aerts A.L."/>
            <person name="Allen A.E."/>
            <person name="Cuvelier M.L."/>
            <person name="Derelle E."/>
            <person name="Everett M.V."/>
            <person name="Foulon E."/>
            <person name="Grimwood J."/>
            <person name="Gundlach H."/>
            <person name="Henrissat B."/>
            <person name="Napoli C."/>
            <person name="McDonald S.M."/>
            <person name="Parker M.S."/>
            <person name="Rombauts S."/>
            <person name="Salamov A."/>
            <person name="Von Dassow P."/>
            <person name="Badger J.H."/>
            <person name="Coutinho P.M."/>
            <person name="Demir E."/>
            <person name="Dubchak I."/>
            <person name="Gentemann C."/>
            <person name="Eikrem W."/>
            <person name="Gready J.E."/>
            <person name="John U."/>
            <person name="Lanier W."/>
            <person name="Lindquist E.A."/>
            <person name="Lucas S."/>
            <person name="Mayer K.F."/>
            <person name="Moreau H."/>
            <person name="Not F."/>
            <person name="Otillar R."/>
            <person name="Panaud O."/>
            <person name="Pangilinan J."/>
            <person name="Paulsen I."/>
            <person name="Piegu B."/>
            <person name="Poliakov A."/>
            <person name="Robbens S."/>
            <person name="Schmutz J."/>
            <person name="Toulza E."/>
            <person name="Wyss T."/>
            <person name="Zelensky A."/>
            <person name="Zhou K."/>
            <person name="Armbrust E.V."/>
            <person name="Bhattacharya D."/>
            <person name="Goodenough U.W."/>
            <person name="Van de Peer Y."/>
            <person name="Grigoriev I.V."/>
        </authorList>
    </citation>
    <scope>NUCLEOTIDE SEQUENCE [LARGE SCALE GENOMIC DNA]</scope>
    <source>
        <strain evidence="1 2">CCMP1545</strain>
    </source>
</reference>
<proteinExistence type="predicted"/>
<dbReference type="SUPFAM" id="SSF48371">
    <property type="entry name" value="ARM repeat"/>
    <property type="match status" value="1"/>
</dbReference>
<dbReference type="AlphaFoldDB" id="C1N5G4"/>
<dbReference type="OrthoDB" id="526070at2759"/>
<dbReference type="RefSeq" id="XP_003063154.1">
    <property type="nucleotide sequence ID" value="XM_003063108.1"/>
</dbReference>
<dbReference type="InterPro" id="IPR016024">
    <property type="entry name" value="ARM-type_fold"/>
</dbReference>
<sequence length="213" mass="22269">MEGGMFHHVNNCAQNQNHATRVYDGQALRERHPDRSDPFPPGVVEDEISIAFGRRHVAKLVDVVSLPGSKLNGKERAKALRYLLGCLSNQESNAEAVVLNVAAPATALLGDGNPEVRRLACDVLSGCDALLRSGAIETIVASSLKDADAAARDAAAGVIASATRTRPGAEAALNAADGAVVPALRDMILGADSGAFSLHWSPYDPVRVVNAVS</sequence>
<name>C1N5G4_MICPC</name>
<keyword evidence="1" id="KW-0966">Cell projection</keyword>
<organism evidence="2">
    <name type="scientific">Micromonas pusilla (strain CCMP1545)</name>
    <name type="common">Picoplanktonic green alga</name>
    <dbReference type="NCBI Taxonomy" id="564608"/>
    <lineage>
        <taxon>Eukaryota</taxon>
        <taxon>Viridiplantae</taxon>
        <taxon>Chlorophyta</taxon>
        <taxon>Mamiellophyceae</taxon>
        <taxon>Mamiellales</taxon>
        <taxon>Mamiellaceae</taxon>
        <taxon>Micromonas</taxon>
    </lineage>
</organism>
<evidence type="ECO:0000313" key="2">
    <source>
        <dbReference type="Proteomes" id="UP000001876"/>
    </source>
</evidence>
<dbReference type="GeneID" id="9688601"/>
<dbReference type="Proteomes" id="UP000001876">
    <property type="component" value="Unassembled WGS sequence"/>
</dbReference>
<keyword evidence="1" id="KW-0969">Cilium</keyword>
<dbReference type="Gene3D" id="1.25.10.10">
    <property type="entry name" value="Leucine-rich Repeat Variant"/>
    <property type="match status" value="1"/>
</dbReference>
<protein>
    <submittedName>
        <fullName evidence="1">Flagellar radial spoke protein</fullName>
    </submittedName>
</protein>
<dbReference type="EMBL" id="GG663748">
    <property type="protein sequence ID" value="EEH52290.1"/>
    <property type="molecule type" value="Genomic_DNA"/>
</dbReference>